<dbReference type="PROSITE" id="PS51448">
    <property type="entry name" value="P_TREFOIL_2"/>
    <property type="match status" value="1"/>
</dbReference>
<dbReference type="SUPFAM" id="SSF57492">
    <property type="entry name" value="Trefoil"/>
    <property type="match status" value="1"/>
</dbReference>
<feature type="signal peptide" evidence="22">
    <location>
        <begin position="1"/>
        <end position="28"/>
    </location>
</feature>
<keyword evidence="25" id="KW-1185">Reference proteome</keyword>
<dbReference type="RefSeq" id="XP_020639451.2">
    <property type="nucleotide sequence ID" value="XM_020783792.2"/>
</dbReference>
<evidence type="ECO:0000256" key="21">
    <source>
        <dbReference type="SAM" id="Phobius"/>
    </source>
</evidence>
<dbReference type="Gene3D" id="2.60.40.3210">
    <property type="entry name" value="Zona pellucida, ZP-N domain"/>
    <property type="match status" value="1"/>
</dbReference>
<keyword evidence="4" id="KW-0964">Secreted</keyword>
<feature type="disulfide bond" evidence="20">
    <location>
        <begin position="161"/>
        <end position="176"/>
    </location>
</feature>
<evidence type="ECO:0000313" key="26">
    <source>
        <dbReference type="RefSeq" id="XP_020639451.2"/>
    </source>
</evidence>
<evidence type="ECO:0000313" key="25">
    <source>
        <dbReference type="Proteomes" id="UP001652642"/>
    </source>
</evidence>
<organism evidence="25 26">
    <name type="scientific">Pogona vitticeps</name>
    <name type="common">central bearded dragon</name>
    <dbReference type="NCBI Taxonomy" id="103695"/>
    <lineage>
        <taxon>Eukaryota</taxon>
        <taxon>Metazoa</taxon>
        <taxon>Chordata</taxon>
        <taxon>Craniata</taxon>
        <taxon>Vertebrata</taxon>
        <taxon>Euteleostomi</taxon>
        <taxon>Lepidosauria</taxon>
        <taxon>Squamata</taxon>
        <taxon>Bifurcata</taxon>
        <taxon>Unidentata</taxon>
        <taxon>Episquamata</taxon>
        <taxon>Toxicofera</taxon>
        <taxon>Iguania</taxon>
        <taxon>Acrodonta</taxon>
        <taxon>Agamidae</taxon>
        <taxon>Amphibolurinae</taxon>
        <taxon>Pogona</taxon>
    </lineage>
</organism>
<feature type="domain" description="P-type" evidence="24">
    <location>
        <begin position="148"/>
        <end position="191"/>
    </location>
</feature>
<dbReference type="AlphaFoldDB" id="A0A6J0SST3"/>
<dbReference type="PROSITE" id="PS00025">
    <property type="entry name" value="P_TREFOIL_1"/>
    <property type="match status" value="1"/>
</dbReference>
<dbReference type="GO" id="GO:0060468">
    <property type="term" value="P:prevention of polyspermy"/>
    <property type="evidence" value="ECO:0007669"/>
    <property type="project" value="TreeGrafter"/>
</dbReference>
<keyword evidence="14" id="KW-0278">Fertilization</keyword>
<evidence type="ECO:0000256" key="8">
    <source>
        <dbReference type="ARBA" id="ARBA00022729"/>
    </source>
</evidence>
<evidence type="ECO:0000256" key="12">
    <source>
        <dbReference type="ARBA" id="ARBA00023170"/>
    </source>
</evidence>
<evidence type="ECO:0000259" key="23">
    <source>
        <dbReference type="PROSITE" id="PS51034"/>
    </source>
</evidence>
<dbReference type="InterPro" id="IPR017957">
    <property type="entry name" value="P_trefoil_CS"/>
</dbReference>
<keyword evidence="9 21" id="KW-1133">Transmembrane helix</keyword>
<sequence length="555" mass="62096">MVVAKWFQAPSGTVFLWVLCWSFSAVWGVPGSFKDISSWWSHRLVYCGSESLQFTLPANHTDIIPLLTVQDSEGRFRSLINSACVSVSWEQEGSAIFTVPYVGCFVSKKRNNFLMTLRIEIQDESGRVLLHEMDLKCPIYLPGVPRNIFCLGVQRQDRLSCASPPVSQEECEERGCCYTSEDPHVPCYYGNTVTAQCMPDGYFSIAISKNVTVPSLILDSVHLASGHGRGCVPVGKNNAFILYKFPLSACGTTFQGAEDQGIYTNELVAYHDVQNWNTGSIIRDSTFRLYVSCRYSADGFLPLTAQVFTLPPPPSVTRYGPLNLELRVATDGHYYEYYAARDYPVVKLLKDPVFLEVRVLQRTDPNLVLVLHECWATPSTSPLQQPQWPILVKSCPYGGDNYRTQFVFTGTDSELQIPSHYKRFVVSTFTFVDSDSQQALTGPVYFHCSAAACIPSATESCMIHCPGIRAKRTPENQFLEPIPRSLVIAEGPVDFQMSKAQNNVEQEGSHWISPIISKEREWILVVAVGALCVALVLVGLRKYWKRPSCKQAHSL</sequence>
<keyword evidence="11 20" id="KW-1015">Disulfide bond</keyword>
<comment type="function">
    <text evidence="16">Component of the zona pellucida, an extracellular matrix surrounding oocytes which mediates sperm binding, induction of the acrosome reaction and prevents post-fertilization polyspermy. The zona pellucida is composed of 3 to 4 glycoproteins, ZP1, ZP2, ZP3, and ZP4. ZP4 may act as a sperm receptor.</text>
</comment>
<dbReference type="InterPro" id="IPR017977">
    <property type="entry name" value="ZP_dom_CS"/>
</dbReference>
<dbReference type="Gene3D" id="2.60.40.4100">
    <property type="entry name" value="Zona pellucida, ZP-C domain"/>
    <property type="match status" value="1"/>
</dbReference>
<evidence type="ECO:0000256" key="5">
    <source>
        <dbReference type="ARBA" id="ARBA00022530"/>
    </source>
</evidence>
<evidence type="ECO:0000256" key="20">
    <source>
        <dbReference type="PROSITE-ProRule" id="PRU00779"/>
    </source>
</evidence>
<dbReference type="GO" id="GO:0007339">
    <property type="term" value="P:binding of sperm to zona pellucida"/>
    <property type="evidence" value="ECO:0007669"/>
    <property type="project" value="TreeGrafter"/>
</dbReference>
<feature type="chain" id="PRO_5046845249" description="Zona pellucida sperm-binding protein 4" evidence="22">
    <location>
        <begin position="29"/>
        <end position="555"/>
    </location>
</feature>
<evidence type="ECO:0000256" key="11">
    <source>
        <dbReference type="ARBA" id="ARBA00023157"/>
    </source>
</evidence>
<evidence type="ECO:0000256" key="6">
    <source>
        <dbReference type="ARBA" id="ARBA00022685"/>
    </source>
</evidence>
<accession>A0A6J0SST3</accession>
<evidence type="ECO:0000256" key="14">
    <source>
        <dbReference type="ARBA" id="ARBA00023279"/>
    </source>
</evidence>
<keyword evidence="3" id="KW-1003">Cell membrane</keyword>
<evidence type="ECO:0000256" key="7">
    <source>
        <dbReference type="ARBA" id="ARBA00022692"/>
    </source>
</evidence>
<dbReference type="Gene3D" id="4.10.110.10">
    <property type="entry name" value="Spasmolytic Protein, domain 1"/>
    <property type="match status" value="1"/>
</dbReference>
<evidence type="ECO:0000256" key="17">
    <source>
        <dbReference type="ARBA" id="ARBA00040238"/>
    </source>
</evidence>
<dbReference type="Pfam" id="PF23344">
    <property type="entry name" value="ZP-N"/>
    <property type="match status" value="1"/>
</dbReference>
<comment type="similarity">
    <text evidence="2">Belongs to the ZP domain family. ZPB subfamily.</text>
</comment>
<dbReference type="PANTHER" id="PTHR23343:SF31">
    <property type="entry name" value="ZONA PELLUCIDA SPERM-BINDING PROTEIN 4"/>
    <property type="match status" value="1"/>
</dbReference>
<keyword evidence="5" id="KW-0272">Extracellular matrix</keyword>
<dbReference type="Proteomes" id="UP001652642">
    <property type="component" value="Chromosome 3"/>
</dbReference>
<dbReference type="GO" id="GO:0035805">
    <property type="term" value="C:egg coat"/>
    <property type="evidence" value="ECO:0007669"/>
    <property type="project" value="UniProtKB-SubCell"/>
</dbReference>
<evidence type="ECO:0000256" key="13">
    <source>
        <dbReference type="ARBA" id="ARBA00023180"/>
    </source>
</evidence>
<dbReference type="GeneID" id="110074007"/>
<evidence type="ECO:0000259" key="24">
    <source>
        <dbReference type="PROSITE" id="PS51448"/>
    </source>
</evidence>
<comment type="caution">
    <text evidence="20">Lacks conserved residue(s) required for the propagation of feature annotation.</text>
</comment>
<dbReference type="Pfam" id="PF00088">
    <property type="entry name" value="Trefoil"/>
    <property type="match status" value="1"/>
</dbReference>
<evidence type="ECO:0000256" key="1">
    <source>
        <dbReference type="ARBA" id="ARBA00004251"/>
    </source>
</evidence>
<dbReference type="PANTHER" id="PTHR23343">
    <property type="entry name" value="ZONA PELLUCIDA SPERM-BINDING PROTEIN"/>
    <property type="match status" value="1"/>
</dbReference>
<dbReference type="SMART" id="SM00018">
    <property type="entry name" value="PD"/>
    <property type="match status" value="1"/>
</dbReference>
<dbReference type="InterPro" id="IPR054554">
    <property type="entry name" value="ZP1/4_Ig-like"/>
</dbReference>
<gene>
    <name evidence="26" type="primary">LOC110074007</name>
</gene>
<keyword evidence="6" id="KW-0165">Cleavage on pair of basic residues</keyword>
<keyword evidence="13" id="KW-0325">Glycoprotein</keyword>
<dbReference type="InterPro" id="IPR044913">
    <property type="entry name" value="P_trefoil_dom_sf"/>
</dbReference>
<evidence type="ECO:0000256" key="2">
    <source>
        <dbReference type="ARBA" id="ARBA00010863"/>
    </source>
</evidence>
<reference evidence="26" key="1">
    <citation type="submission" date="2025-08" db="UniProtKB">
        <authorList>
            <consortium name="RefSeq"/>
        </authorList>
    </citation>
    <scope>IDENTIFICATION</scope>
</reference>
<dbReference type="PROSITE" id="PS00682">
    <property type="entry name" value="ZP_1"/>
    <property type="match status" value="1"/>
</dbReference>
<dbReference type="InterPro" id="IPR001507">
    <property type="entry name" value="ZP_dom"/>
</dbReference>
<feature type="domain" description="ZP" evidence="23">
    <location>
        <begin position="196"/>
        <end position="472"/>
    </location>
</feature>
<feature type="transmembrane region" description="Helical" evidence="21">
    <location>
        <begin position="522"/>
        <end position="540"/>
    </location>
</feature>
<evidence type="ECO:0000256" key="4">
    <source>
        <dbReference type="ARBA" id="ARBA00022525"/>
    </source>
</evidence>
<keyword evidence="8 22" id="KW-0732">Signal</keyword>
<evidence type="ECO:0000256" key="9">
    <source>
        <dbReference type="ARBA" id="ARBA00022989"/>
    </source>
</evidence>
<dbReference type="SMART" id="SM00241">
    <property type="entry name" value="ZP"/>
    <property type="match status" value="1"/>
</dbReference>
<dbReference type="InterPro" id="IPR042235">
    <property type="entry name" value="ZP-C_dom"/>
</dbReference>
<evidence type="ECO:0000256" key="10">
    <source>
        <dbReference type="ARBA" id="ARBA00023136"/>
    </source>
</evidence>
<dbReference type="CDD" id="cd00111">
    <property type="entry name" value="Trefoil"/>
    <property type="match status" value="1"/>
</dbReference>
<dbReference type="InterPro" id="IPR055355">
    <property type="entry name" value="ZP-C"/>
</dbReference>
<keyword evidence="10 21" id="KW-0472">Membrane</keyword>
<dbReference type="InterPro" id="IPR055356">
    <property type="entry name" value="ZP-N"/>
</dbReference>
<evidence type="ECO:0000256" key="18">
    <source>
        <dbReference type="ARBA" id="ARBA00042273"/>
    </source>
</evidence>
<evidence type="ECO:0000256" key="3">
    <source>
        <dbReference type="ARBA" id="ARBA00022475"/>
    </source>
</evidence>
<dbReference type="PROSITE" id="PS51034">
    <property type="entry name" value="ZP_2"/>
    <property type="match status" value="1"/>
</dbReference>
<evidence type="ECO:0000256" key="15">
    <source>
        <dbReference type="ARBA" id="ARBA00024183"/>
    </source>
</evidence>
<dbReference type="InterPro" id="IPR051148">
    <property type="entry name" value="Zona_Pellucida_Domain_gp"/>
</dbReference>
<dbReference type="GO" id="GO:0005886">
    <property type="term" value="C:plasma membrane"/>
    <property type="evidence" value="ECO:0007669"/>
    <property type="project" value="UniProtKB-SubCell"/>
</dbReference>
<dbReference type="GO" id="GO:0032190">
    <property type="term" value="F:acrosin binding"/>
    <property type="evidence" value="ECO:0007669"/>
    <property type="project" value="TreeGrafter"/>
</dbReference>
<dbReference type="InParanoid" id="A0A6J0SST3"/>
<dbReference type="OrthoDB" id="8919081at2759"/>
<keyword evidence="7 21" id="KW-0812">Transmembrane</keyword>
<comment type="subcellular location">
    <subcellularLocation>
        <location evidence="1">Cell membrane</location>
        <topology evidence="1">Single-pass type I membrane protein</topology>
    </subcellularLocation>
    <subcellularLocation>
        <location evidence="15">Zona pellucida</location>
    </subcellularLocation>
</comment>
<name>A0A6J0SST3_9SAUR</name>
<proteinExistence type="inferred from homology"/>
<dbReference type="GO" id="GO:0035804">
    <property type="term" value="F:structural constituent of egg coat"/>
    <property type="evidence" value="ECO:0007669"/>
    <property type="project" value="TreeGrafter"/>
</dbReference>
<protein>
    <recommendedName>
        <fullName evidence="17">Zona pellucida sperm-binding protein 4</fullName>
    </recommendedName>
    <alternativeName>
        <fullName evidence="19">Zona pellucida glycoprotein 4</fullName>
    </alternativeName>
    <alternativeName>
        <fullName evidence="18">Zona pellucida protein B</fullName>
    </alternativeName>
</protein>
<dbReference type="KEGG" id="pvt:110074007"/>
<dbReference type="Pfam" id="PF00100">
    <property type="entry name" value="Zona_pellucida"/>
    <property type="match status" value="1"/>
</dbReference>
<evidence type="ECO:0000256" key="22">
    <source>
        <dbReference type="SAM" id="SignalP"/>
    </source>
</evidence>
<dbReference type="InterPro" id="IPR000519">
    <property type="entry name" value="P_trefoil_dom"/>
</dbReference>
<evidence type="ECO:0000256" key="16">
    <source>
        <dbReference type="ARBA" id="ARBA00037545"/>
    </source>
</evidence>
<evidence type="ECO:0000256" key="19">
    <source>
        <dbReference type="ARBA" id="ARBA00042573"/>
    </source>
</evidence>
<keyword evidence="12" id="KW-0675">Receptor</keyword>
<dbReference type="Pfam" id="PF22821">
    <property type="entry name" value="ZP1_ZP4_Ig-like"/>
    <property type="match status" value="1"/>
</dbReference>